<sequence length="238" mass="27712">MLYFTSQLKEFNIEATDGELGKIKDIYFDDKRYSIRYAIVDTRKWLPGRKVLLSPSSFERVNEEDGTVSVQYDKETVRNSPDVPENTNLTSDYKTRIDEYYGWRPFWPDQIAYGAGTISQANIQTPPEPIPAEPEPYHPEYDLRSEEEAVGFRVHANDGKLGKLVDFIYDDEMWNLRYIVVESNDSILSPEYYVYSTAVIDSVDWFEGDIYLNEPLNILKNNKLYKDKEGITLDLLQI</sequence>
<name>A0A498D491_9BACI</name>
<dbReference type="AlphaFoldDB" id="A0A498D491"/>
<keyword evidence="3" id="KW-1185">Reference proteome</keyword>
<dbReference type="Proteomes" id="UP000270219">
    <property type="component" value="Unassembled WGS sequence"/>
</dbReference>
<proteinExistence type="predicted"/>
<dbReference type="Gene3D" id="3.90.50.10">
    <property type="entry name" value="Photosynthetic Reaction Center, subunit H, domain 2"/>
    <property type="match status" value="2"/>
</dbReference>
<dbReference type="GO" id="GO:0019684">
    <property type="term" value="P:photosynthesis, light reaction"/>
    <property type="evidence" value="ECO:0007669"/>
    <property type="project" value="InterPro"/>
</dbReference>
<feature type="domain" description="PRC-barrel" evidence="1">
    <location>
        <begin position="7"/>
        <end position="76"/>
    </location>
</feature>
<dbReference type="SUPFAM" id="SSF50346">
    <property type="entry name" value="PRC-barrel domain"/>
    <property type="match status" value="2"/>
</dbReference>
<dbReference type="InterPro" id="IPR011033">
    <property type="entry name" value="PRC_barrel-like_sf"/>
</dbReference>
<evidence type="ECO:0000259" key="1">
    <source>
        <dbReference type="Pfam" id="PF05239"/>
    </source>
</evidence>
<dbReference type="EMBL" id="RCHR01000004">
    <property type="protein sequence ID" value="RLL43656.1"/>
    <property type="molecule type" value="Genomic_DNA"/>
</dbReference>
<organism evidence="2 3">
    <name type="scientific">Oceanobacillus piezotolerans</name>
    <dbReference type="NCBI Taxonomy" id="2448030"/>
    <lineage>
        <taxon>Bacteria</taxon>
        <taxon>Bacillati</taxon>
        <taxon>Bacillota</taxon>
        <taxon>Bacilli</taxon>
        <taxon>Bacillales</taxon>
        <taxon>Bacillaceae</taxon>
        <taxon>Oceanobacillus</taxon>
    </lineage>
</organism>
<evidence type="ECO:0000313" key="2">
    <source>
        <dbReference type="EMBL" id="RLL43656.1"/>
    </source>
</evidence>
<protein>
    <submittedName>
        <fullName evidence="2">PRC-barrel domain containing protein</fullName>
    </submittedName>
</protein>
<evidence type="ECO:0000313" key="3">
    <source>
        <dbReference type="Proteomes" id="UP000270219"/>
    </source>
</evidence>
<dbReference type="OrthoDB" id="9793882at2"/>
<dbReference type="Pfam" id="PF05239">
    <property type="entry name" value="PRC"/>
    <property type="match status" value="1"/>
</dbReference>
<gene>
    <name evidence="2" type="ORF">D8M04_12085</name>
</gene>
<comment type="caution">
    <text evidence="2">The sequence shown here is derived from an EMBL/GenBank/DDBJ whole genome shotgun (WGS) entry which is preliminary data.</text>
</comment>
<dbReference type="InterPro" id="IPR014747">
    <property type="entry name" value="Bac_photo_RC_H_C"/>
</dbReference>
<dbReference type="InterPro" id="IPR027275">
    <property type="entry name" value="PRC-brl_dom"/>
</dbReference>
<reference evidence="2 3" key="1">
    <citation type="submission" date="2018-10" db="EMBL/GenBank/DDBJ databases">
        <title>Oceanobacillus sp. YLB-02 draft genome.</title>
        <authorList>
            <person name="Yu L."/>
        </authorList>
    </citation>
    <scope>NUCLEOTIDE SEQUENCE [LARGE SCALE GENOMIC DNA]</scope>
    <source>
        <strain evidence="2 3">YLB-02</strain>
    </source>
</reference>
<dbReference type="RefSeq" id="WP_121523319.1">
    <property type="nucleotide sequence ID" value="NZ_RCHR01000004.1"/>
</dbReference>
<dbReference type="GO" id="GO:0030077">
    <property type="term" value="C:plasma membrane light-harvesting complex"/>
    <property type="evidence" value="ECO:0007669"/>
    <property type="project" value="InterPro"/>
</dbReference>
<accession>A0A498D491</accession>